<proteinExistence type="inferred from homology"/>
<name>A0AAV8SST3_9ROSI</name>
<organism evidence="2 3">
    <name type="scientific">Erythroxylum novogranatense</name>
    <dbReference type="NCBI Taxonomy" id="1862640"/>
    <lineage>
        <taxon>Eukaryota</taxon>
        <taxon>Viridiplantae</taxon>
        <taxon>Streptophyta</taxon>
        <taxon>Embryophyta</taxon>
        <taxon>Tracheophyta</taxon>
        <taxon>Spermatophyta</taxon>
        <taxon>Magnoliopsida</taxon>
        <taxon>eudicotyledons</taxon>
        <taxon>Gunneridae</taxon>
        <taxon>Pentapetalae</taxon>
        <taxon>rosids</taxon>
        <taxon>fabids</taxon>
        <taxon>Malpighiales</taxon>
        <taxon>Erythroxylaceae</taxon>
        <taxon>Erythroxylum</taxon>
    </lineage>
</organism>
<reference evidence="2 3" key="1">
    <citation type="submission" date="2021-09" db="EMBL/GenBank/DDBJ databases">
        <title>Genomic insights and catalytic innovation underlie evolution of tropane alkaloids biosynthesis.</title>
        <authorList>
            <person name="Wang Y.-J."/>
            <person name="Tian T."/>
            <person name="Huang J.-P."/>
            <person name="Huang S.-X."/>
        </authorList>
    </citation>
    <scope>NUCLEOTIDE SEQUENCE [LARGE SCALE GENOMIC DNA]</scope>
    <source>
        <strain evidence="2">KIB-2018</strain>
        <tissue evidence="2">Leaf</tissue>
    </source>
</reference>
<dbReference type="AlphaFoldDB" id="A0AAV8SST3"/>
<dbReference type="InterPro" id="IPR050317">
    <property type="entry name" value="Plant_Fungal_Acyltransferase"/>
</dbReference>
<gene>
    <name evidence="2" type="ORF">K2173_019160</name>
</gene>
<comment type="caution">
    <text evidence="2">The sequence shown here is derived from an EMBL/GenBank/DDBJ whole genome shotgun (WGS) entry which is preliminary data.</text>
</comment>
<comment type="similarity">
    <text evidence="1">Belongs to the plant acyltransferase family.</text>
</comment>
<protein>
    <recommendedName>
        <fullName evidence="4">Protein ECERIFERUM 26-like</fullName>
    </recommendedName>
</protein>
<evidence type="ECO:0000256" key="1">
    <source>
        <dbReference type="ARBA" id="ARBA00009861"/>
    </source>
</evidence>
<dbReference type="PANTHER" id="PTHR31642:SF115">
    <property type="entry name" value="PROTEIN ECERIFERUM 26-LIKE"/>
    <property type="match status" value="1"/>
</dbReference>
<dbReference type="Gene3D" id="3.30.559.10">
    <property type="entry name" value="Chloramphenicol acetyltransferase-like domain"/>
    <property type="match status" value="2"/>
</dbReference>
<dbReference type="Pfam" id="PF02458">
    <property type="entry name" value="Transferase"/>
    <property type="match status" value="1"/>
</dbReference>
<evidence type="ECO:0000313" key="3">
    <source>
        <dbReference type="Proteomes" id="UP001159364"/>
    </source>
</evidence>
<keyword evidence="3" id="KW-1185">Reference proteome</keyword>
<accession>A0AAV8SST3</accession>
<sequence length="435" mass="49137">MVSSNDQGLVYNVKLSSIGPSRITGSDVVSEPNGMDLVMKQHYLKFVYFFTSQVADELTIMRIKESMFYWSNDYYMICGRFRRSEAGRPYMKCNDCGVRFVEAECDKTVDEWLEMREYSRNSLLVYHLPIGPEIWYSPPVFVQVTKFKCGGVSLGFSWAHILGDAFSASECFNVWGQFLAGLKAYGPVKTLQSPKKLDKPETQEPLSIKRVDSVGDHWITANNCKMESFTFHLTASQFSHLLSNIWNHTEIDPIPSFESLCALIWKCVAKVREGHEPDIVTVCKKDPKNPRDENLSNSQVISYVKADCSILQLDLRELATLLVDQAVEENSHIEAAAEKENGVADYILYGANLTFVDFEKANCYGLELNGHKPEFVHCTIQGVGDEGAVLVFPWPKDSENGEMGRVVTLVLPEKEMVKLKTELMKNGLLPESDNE</sequence>
<dbReference type="InterPro" id="IPR023213">
    <property type="entry name" value="CAT-like_dom_sf"/>
</dbReference>
<dbReference type="GO" id="GO:0016747">
    <property type="term" value="F:acyltransferase activity, transferring groups other than amino-acyl groups"/>
    <property type="evidence" value="ECO:0007669"/>
    <property type="project" value="TreeGrafter"/>
</dbReference>
<dbReference type="PANTHER" id="PTHR31642">
    <property type="entry name" value="TRICHOTHECENE 3-O-ACETYLTRANSFERASE"/>
    <property type="match status" value="1"/>
</dbReference>
<dbReference type="EMBL" id="JAIWQS010000009">
    <property type="protein sequence ID" value="KAJ8755362.1"/>
    <property type="molecule type" value="Genomic_DNA"/>
</dbReference>
<dbReference type="Proteomes" id="UP001159364">
    <property type="component" value="Linkage Group LG09"/>
</dbReference>
<evidence type="ECO:0008006" key="4">
    <source>
        <dbReference type="Google" id="ProtNLM"/>
    </source>
</evidence>
<evidence type="ECO:0000313" key="2">
    <source>
        <dbReference type="EMBL" id="KAJ8755362.1"/>
    </source>
</evidence>